<feature type="region of interest" description="Disordered" evidence="1">
    <location>
        <begin position="35"/>
        <end position="65"/>
    </location>
</feature>
<name>A0AAW1H8D9_SAPOF</name>
<keyword evidence="2" id="KW-0732">Signal</keyword>
<accession>A0AAW1H8D9</accession>
<dbReference type="Proteomes" id="UP001443914">
    <property type="component" value="Unassembled WGS sequence"/>
</dbReference>
<feature type="signal peptide" evidence="2">
    <location>
        <begin position="1"/>
        <end position="21"/>
    </location>
</feature>
<keyword evidence="4" id="KW-1185">Reference proteome</keyword>
<protein>
    <recommendedName>
        <fullName evidence="5">Secreted protein</fullName>
    </recommendedName>
</protein>
<evidence type="ECO:0000313" key="4">
    <source>
        <dbReference type="Proteomes" id="UP001443914"/>
    </source>
</evidence>
<dbReference type="EMBL" id="JBDFQZ010000012">
    <property type="protein sequence ID" value="KAK9672318.1"/>
    <property type="molecule type" value="Genomic_DNA"/>
</dbReference>
<evidence type="ECO:0000313" key="3">
    <source>
        <dbReference type="EMBL" id="KAK9672318.1"/>
    </source>
</evidence>
<feature type="compositionally biased region" description="Basic residues" evidence="1">
    <location>
        <begin position="46"/>
        <end position="65"/>
    </location>
</feature>
<sequence length="65" mass="7408">MTKSVCLWKVVRILLTPLTHLQRLTLPALSMIRHGARFGPRQANRGNKRAKMKSKGKSKPKRTTL</sequence>
<evidence type="ECO:0008006" key="5">
    <source>
        <dbReference type="Google" id="ProtNLM"/>
    </source>
</evidence>
<evidence type="ECO:0000256" key="1">
    <source>
        <dbReference type="SAM" id="MobiDB-lite"/>
    </source>
</evidence>
<comment type="caution">
    <text evidence="3">The sequence shown here is derived from an EMBL/GenBank/DDBJ whole genome shotgun (WGS) entry which is preliminary data.</text>
</comment>
<feature type="chain" id="PRO_5043878350" description="Secreted protein" evidence="2">
    <location>
        <begin position="22"/>
        <end position="65"/>
    </location>
</feature>
<dbReference type="AlphaFoldDB" id="A0AAW1H8D9"/>
<proteinExistence type="predicted"/>
<reference evidence="3" key="1">
    <citation type="submission" date="2024-03" db="EMBL/GenBank/DDBJ databases">
        <title>WGS assembly of Saponaria officinalis var. Norfolk2.</title>
        <authorList>
            <person name="Jenkins J."/>
            <person name="Shu S."/>
            <person name="Grimwood J."/>
            <person name="Barry K."/>
            <person name="Goodstein D."/>
            <person name="Schmutz J."/>
            <person name="Leebens-Mack J."/>
            <person name="Osbourn A."/>
        </authorList>
    </citation>
    <scope>NUCLEOTIDE SEQUENCE [LARGE SCALE GENOMIC DNA]</scope>
    <source>
        <strain evidence="3">JIC</strain>
    </source>
</reference>
<evidence type="ECO:0000256" key="2">
    <source>
        <dbReference type="SAM" id="SignalP"/>
    </source>
</evidence>
<organism evidence="3 4">
    <name type="scientific">Saponaria officinalis</name>
    <name type="common">Common soapwort</name>
    <name type="synonym">Lychnis saponaria</name>
    <dbReference type="NCBI Taxonomy" id="3572"/>
    <lineage>
        <taxon>Eukaryota</taxon>
        <taxon>Viridiplantae</taxon>
        <taxon>Streptophyta</taxon>
        <taxon>Embryophyta</taxon>
        <taxon>Tracheophyta</taxon>
        <taxon>Spermatophyta</taxon>
        <taxon>Magnoliopsida</taxon>
        <taxon>eudicotyledons</taxon>
        <taxon>Gunneridae</taxon>
        <taxon>Pentapetalae</taxon>
        <taxon>Caryophyllales</taxon>
        <taxon>Caryophyllaceae</taxon>
        <taxon>Caryophylleae</taxon>
        <taxon>Saponaria</taxon>
    </lineage>
</organism>
<gene>
    <name evidence="3" type="ORF">RND81_12G092400</name>
</gene>